<evidence type="ECO:0000313" key="2">
    <source>
        <dbReference type="EMBL" id="TDR80405.1"/>
    </source>
</evidence>
<evidence type="ECO:0000313" key="3">
    <source>
        <dbReference type="Proteomes" id="UP000295611"/>
    </source>
</evidence>
<name>A0A4R7B9D3_9NEIS</name>
<protein>
    <submittedName>
        <fullName evidence="2">Uncharacterized protein</fullName>
    </submittedName>
</protein>
<dbReference type="Proteomes" id="UP000295611">
    <property type="component" value="Unassembled WGS sequence"/>
</dbReference>
<comment type="caution">
    <text evidence="2">The sequence shown here is derived from an EMBL/GenBank/DDBJ whole genome shotgun (WGS) entry which is preliminary data.</text>
</comment>
<dbReference type="AlphaFoldDB" id="A0A4R7B9D3"/>
<dbReference type="EMBL" id="SNZP01000005">
    <property type="protein sequence ID" value="TDR80405.1"/>
    <property type="molecule type" value="Genomic_DNA"/>
</dbReference>
<keyword evidence="3" id="KW-1185">Reference proteome</keyword>
<evidence type="ECO:0000256" key="1">
    <source>
        <dbReference type="SAM" id="SignalP"/>
    </source>
</evidence>
<accession>A0A4R7B9D3</accession>
<dbReference type="RefSeq" id="WP_208108262.1">
    <property type="nucleotide sequence ID" value="NZ_SNZP01000005.1"/>
</dbReference>
<sequence length="176" mass="18647">MKKTMLFSVAALLLAQQSQAAGVLLETPVQYTADAGVVDSVKASCKIEEMLAKDVGAALVDDNDKNGTIDANADHSGKTVLRMRISFVMGVGGGGWSGPKAITVKPQLFEDGKLVREGKLTRWSTGGPLAAFKGTCSILQRCTKQIAEDMVEWVKDPSYELDTEEPAKDAAASAAK</sequence>
<reference evidence="2 3" key="1">
    <citation type="submission" date="2019-03" db="EMBL/GenBank/DDBJ databases">
        <title>Genomic Encyclopedia of Type Strains, Phase III (KMG-III): the genomes of soil and plant-associated and newly described type strains.</title>
        <authorList>
            <person name="Whitman W."/>
        </authorList>
    </citation>
    <scope>NUCLEOTIDE SEQUENCE [LARGE SCALE GENOMIC DNA]</scope>
    <source>
        <strain evidence="2 3">CECT 8976</strain>
    </source>
</reference>
<organism evidence="2 3">
    <name type="scientific">Paludibacterium purpuratum</name>
    <dbReference type="NCBI Taxonomy" id="1144873"/>
    <lineage>
        <taxon>Bacteria</taxon>
        <taxon>Pseudomonadati</taxon>
        <taxon>Pseudomonadota</taxon>
        <taxon>Betaproteobacteria</taxon>
        <taxon>Neisseriales</taxon>
        <taxon>Chromobacteriaceae</taxon>
        <taxon>Paludibacterium</taxon>
    </lineage>
</organism>
<keyword evidence="1" id="KW-0732">Signal</keyword>
<proteinExistence type="predicted"/>
<feature type="chain" id="PRO_5020641196" evidence="1">
    <location>
        <begin position="21"/>
        <end position="176"/>
    </location>
</feature>
<feature type="signal peptide" evidence="1">
    <location>
        <begin position="1"/>
        <end position="20"/>
    </location>
</feature>
<gene>
    <name evidence="2" type="ORF">DFP86_105274</name>
</gene>